<name>A0A1X1ZVM9_9MYCO</name>
<evidence type="ECO:0000313" key="2">
    <source>
        <dbReference type="EMBL" id="ORW28176.1"/>
    </source>
</evidence>
<protein>
    <submittedName>
        <fullName evidence="2">Uncharacterized protein</fullName>
    </submittedName>
</protein>
<accession>A0A1X1ZVM9</accession>
<dbReference type="InterPro" id="IPR027417">
    <property type="entry name" value="P-loop_NTPase"/>
</dbReference>
<dbReference type="Proteomes" id="UP000193529">
    <property type="component" value="Unassembled WGS sequence"/>
</dbReference>
<comment type="caution">
    <text evidence="2">The sequence shown here is derived from an EMBL/GenBank/DDBJ whole genome shotgun (WGS) entry which is preliminary data.</text>
</comment>
<dbReference type="AlphaFoldDB" id="A0A1X1ZVM9"/>
<dbReference type="EMBL" id="LQPJ01000064">
    <property type="protein sequence ID" value="ORW28176.1"/>
    <property type="molecule type" value="Genomic_DNA"/>
</dbReference>
<evidence type="ECO:0000256" key="1">
    <source>
        <dbReference type="SAM" id="MobiDB-lite"/>
    </source>
</evidence>
<proteinExistence type="predicted"/>
<reference evidence="2 3" key="1">
    <citation type="submission" date="2016-01" db="EMBL/GenBank/DDBJ databases">
        <title>The new phylogeny of the genus Mycobacterium.</title>
        <authorList>
            <person name="Tarcisio F."/>
            <person name="Conor M."/>
            <person name="Antonella G."/>
            <person name="Elisabetta G."/>
            <person name="Giulia F.S."/>
            <person name="Sara T."/>
            <person name="Anna F."/>
            <person name="Clotilde B."/>
            <person name="Roberto B."/>
            <person name="Veronica D.S."/>
            <person name="Fabio R."/>
            <person name="Monica P."/>
            <person name="Olivier J."/>
            <person name="Enrico T."/>
            <person name="Nicola S."/>
        </authorList>
    </citation>
    <scope>NUCLEOTIDE SEQUENCE [LARGE SCALE GENOMIC DNA]</scope>
    <source>
        <strain evidence="2 3">DSM 44572</strain>
    </source>
</reference>
<feature type="region of interest" description="Disordered" evidence="1">
    <location>
        <begin position="298"/>
        <end position="330"/>
    </location>
</feature>
<keyword evidence="3" id="KW-1185">Reference proteome</keyword>
<evidence type="ECO:0000313" key="3">
    <source>
        <dbReference type="Proteomes" id="UP000193529"/>
    </source>
</evidence>
<gene>
    <name evidence="2" type="ORF">AWC19_27460</name>
</gene>
<sequence length="330" mass="35132">MDRPRQIARSFQRQFTHADRDVLSERLTVWEGPPPRDLAANPTLLARMSSYYQAGIVIVDSLKDAAVRLSEDAVGAQWNRARQHLLAQGCELLELHHSTKRGPGGASITGVADVYGSTWLTSGCGSIILLTGEPGDPIVAFRHVKQPSDEVGPYQLIHDQVAGLLSIDFQVDLVELVKATGVDGLTAKDAAAAITGKDAPSAADVEKARRRLNSKVTEGVLVRVDGTRGGYSGASKGSTPTAWFLAPPINHASFTAKGKTAGQIIHAPSETEINHESNTSFTPEGKTAGQIIHASSHVNHGAGNHETHHPFRGGVSDTRNAACAKQETKP</sequence>
<organism evidence="2 3">
    <name type="scientific">Mycobacterium palustre</name>
    <dbReference type="NCBI Taxonomy" id="153971"/>
    <lineage>
        <taxon>Bacteria</taxon>
        <taxon>Bacillati</taxon>
        <taxon>Actinomycetota</taxon>
        <taxon>Actinomycetes</taxon>
        <taxon>Mycobacteriales</taxon>
        <taxon>Mycobacteriaceae</taxon>
        <taxon>Mycobacterium</taxon>
        <taxon>Mycobacterium simiae complex</taxon>
    </lineage>
</organism>
<dbReference type="Gene3D" id="3.40.50.300">
    <property type="entry name" value="P-loop containing nucleotide triphosphate hydrolases"/>
    <property type="match status" value="1"/>
</dbReference>